<protein>
    <recommendedName>
        <fullName evidence="1">DUF1659 domain-containing protein</fullName>
    </recommendedName>
</protein>
<dbReference type="AlphaFoldDB" id="A0A0C9PNT3"/>
<dbReference type="RefSeq" id="WP_003564534.1">
    <property type="nucleotide sequence ID" value="NZ_BAYM01000083.1"/>
</dbReference>
<name>A0A0C9PNT3_LACPA</name>
<evidence type="ECO:0000313" key="3">
    <source>
        <dbReference type="Proteomes" id="UP000032552"/>
    </source>
</evidence>
<evidence type="ECO:0000259" key="1">
    <source>
        <dbReference type="Pfam" id="PF07872"/>
    </source>
</evidence>
<dbReference type="EMBL" id="BAYM01000083">
    <property type="protein sequence ID" value="GAN36606.1"/>
    <property type="molecule type" value="Genomic_DNA"/>
</dbReference>
<gene>
    <name evidence="2" type="ORF">LC0644_1195</name>
</gene>
<organism evidence="2 3">
    <name type="scientific">Lacticaseibacillus paracasei NRIC 0644</name>
    <dbReference type="NCBI Taxonomy" id="1435038"/>
    <lineage>
        <taxon>Bacteria</taxon>
        <taxon>Bacillati</taxon>
        <taxon>Bacillota</taxon>
        <taxon>Bacilli</taxon>
        <taxon>Lactobacillales</taxon>
        <taxon>Lactobacillaceae</taxon>
        <taxon>Lacticaseibacillus</taxon>
    </lineage>
</organism>
<accession>A0A0C9PNT3</accession>
<proteinExistence type="predicted"/>
<dbReference type="GeneID" id="57089800"/>
<comment type="caution">
    <text evidence="2">The sequence shown here is derived from an EMBL/GenBank/DDBJ whole genome shotgun (WGS) entry which is preliminary data.</text>
</comment>
<feature type="domain" description="DUF1659" evidence="1">
    <location>
        <begin position="15"/>
        <end position="68"/>
    </location>
</feature>
<dbReference type="Proteomes" id="UP000032552">
    <property type="component" value="Unassembled WGS sequence"/>
</dbReference>
<dbReference type="Pfam" id="PF07872">
    <property type="entry name" value="DUF1659"/>
    <property type="match status" value="1"/>
</dbReference>
<evidence type="ECO:0000313" key="2">
    <source>
        <dbReference type="EMBL" id="GAN36606.1"/>
    </source>
</evidence>
<sequence length="69" mass="7694">MPRTIKAQAIVYTMIDPEKEDYKQVRRMNNVALEADDGQLLAIGSAFASLYPGTQLHSTVLQQQTELNA</sequence>
<reference evidence="3" key="1">
    <citation type="submission" date="2014-05" db="EMBL/GenBank/DDBJ databases">
        <title>Whole genome sequencing of Lactobacillus casei NRIC0644.</title>
        <authorList>
            <person name="Atarashi H."/>
            <person name="Yoshida Y."/>
            <person name="Fujimura S."/>
            <person name="Tanaka N."/>
            <person name="Shiwa Y."/>
            <person name="Yoshikawa H."/>
            <person name="Okada S."/>
            <person name="Nakagawa J."/>
        </authorList>
    </citation>
    <scope>NUCLEOTIDE SEQUENCE [LARGE SCALE GENOMIC DNA]</scope>
    <source>
        <strain evidence="3">NRIC0644</strain>
    </source>
</reference>
<dbReference type="InterPro" id="IPR012454">
    <property type="entry name" value="DUF1659"/>
</dbReference>